<dbReference type="EnsemblMetazoa" id="PPA05234.1">
    <property type="protein sequence ID" value="PPA05234.1"/>
    <property type="gene ID" value="WBGene00094788"/>
</dbReference>
<accession>A0A8R1Y7N4</accession>
<feature type="region of interest" description="Disordered" evidence="1">
    <location>
        <begin position="99"/>
        <end position="120"/>
    </location>
</feature>
<gene>
    <name evidence="2" type="primary">WBGene00094788</name>
</gene>
<accession>A0A2A6BB48</accession>
<reference evidence="3" key="1">
    <citation type="journal article" date="2008" name="Nat. Genet.">
        <title>The Pristionchus pacificus genome provides a unique perspective on nematode lifestyle and parasitism.</title>
        <authorList>
            <person name="Dieterich C."/>
            <person name="Clifton S.W."/>
            <person name="Schuster L.N."/>
            <person name="Chinwalla A."/>
            <person name="Delehaunty K."/>
            <person name="Dinkelacker I."/>
            <person name="Fulton L."/>
            <person name="Fulton R."/>
            <person name="Godfrey J."/>
            <person name="Minx P."/>
            <person name="Mitreva M."/>
            <person name="Roeseler W."/>
            <person name="Tian H."/>
            <person name="Witte H."/>
            <person name="Yang S.P."/>
            <person name="Wilson R.K."/>
            <person name="Sommer R.J."/>
        </authorList>
    </citation>
    <scope>NUCLEOTIDE SEQUENCE [LARGE SCALE GENOMIC DNA]</scope>
    <source>
        <strain evidence="3">PS312</strain>
    </source>
</reference>
<proteinExistence type="predicted"/>
<evidence type="ECO:0000313" key="2">
    <source>
        <dbReference type="EnsemblMetazoa" id="PPA05234.1"/>
    </source>
</evidence>
<reference evidence="2" key="2">
    <citation type="submission" date="2022-06" db="UniProtKB">
        <authorList>
            <consortium name="EnsemblMetazoa"/>
        </authorList>
    </citation>
    <scope>IDENTIFICATION</scope>
    <source>
        <strain evidence="2">PS312</strain>
    </source>
</reference>
<protein>
    <submittedName>
        <fullName evidence="2">Uncharacterized protein</fullName>
    </submittedName>
</protein>
<keyword evidence="3" id="KW-1185">Reference proteome</keyword>
<dbReference type="PROSITE" id="PS00028">
    <property type="entry name" value="ZINC_FINGER_C2H2_1"/>
    <property type="match status" value="1"/>
</dbReference>
<feature type="compositionally biased region" description="Polar residues" evidence="1">
    <location>
        <begin position="106"/>
        <end position="117"/>
    </location>
</feature>
<evidence type="ECO:0000256" key="1">
    <source>
        <dbReference type="SAM" id="MobiDB-lite"/>
    </source>
</evidence>
<organism evidence="2 3">
    <name type="scientific">Pristionchus pacificus</name>
    <name type="common">Parasitic nematode worm</name>
    <dbReference type="NCBI Taxonomy" id="54126"/>
    <lineage>
        <taxon>Eukaryota</taxon>
        <taxon>Metazoa</taxon>
        <taxon>Ecdysozoa</taxon>
        <taxon>Nematoda</taxon>
        <taxon>Chromadorea</taxon>
        <taxon>Rhabditida</taxon>
        <taxon>Rhabditina</taxon>
        <taxon>Diplogasteromorpha</taxon>
        <taxon>Diplogasteroidea</taxon>
        <taxon>Neodiplogasteridae</taxon>
        <taxon>Pristionchus</taxon>
    </lineage>
</organism>
<dbReference type="Proteomes" id="UP000005239">
    <property type="component" value="Unassembled WGS sequence"/>
</dbReference>
<dbReference type="AlphaFoldDB" id="A0A2A6BB48"/>
<name>A0A2A6BB48_PRIPA</name>
<sequence length="431" mass="48583">MIISSEVYTLSFGLNNNPGINQYLKSFNFSYNSSAIEAAYEILNSITKPPAERQHEVLLIKFASAFVPFMEELHGYHPGLEVAFAAPLSQKLNIDGKDKKVPEQKIQLQSQPQTQPRTEPIRKAPRLIPVKGMKATSSVLSQIKRALDLPAPMVPPAKRTALEPSIPFITPSIDGQLSSPFSTHDTMDTASTSNTTEYSQGTAIKEEEDTSWIKVEELEYDQPYNYDFQTYPSPGSDGQGEIPMEAPASLVPPHSPLILKAPTLVPKQLVSGSCRYCFGPSRQDGERCQELPQGSLAQSVHNAQYTLWKLTACSSRFKLHKKANSVMRLSMECPFCPEQLKSLTHFVGHMELLHRRFCSYEHPIFECARKGCKRKTARCYEMFQHWHESPDCKDGLKFDYVESRKMAKMDMAKKREEYGIATSPCYPVTEE</sequence>
<evidence type="ECO:0000313" key="3">
    <source>
        <dbReference type="Proteomes" id="UP000005239"/>
    </source>
</evidence>
<dbReference type="InterPro" id="IPR013087">
    <property type="entry name" value="Znf_C2H2_type"/>
</dbReference>